<dbReference type="Proteomes" id="UP000238589">
    <property type="component" value="Unassembled WGS sequence"/>
</dbReference>
<evidence type="ECO:0000313" key="1">
    <source>
        <dbReference type="EMBL" id="PRD64041.1"/>
    </source>
</evidence>
<dbReference type="RefSeq" id="WP_105749637.1">
    <property type="nucleotide sequence ID" value="NZ_PVLQ01000103.1"/>
</dbReference>
<keyword evidence="1" id="KW-0547">Nucleotide-binding</keyword>
<keyword evidence="1" id="KW-0378">Hydrolase</keyword>
<name>A0A2S9K0T1_9BURK</name>
<proteinExistence type="predicted"/>
<comment type="caution">
    <text evidence="1">The sequence shown here is derived from an EMBL/GenBank/DDBJ whole genome shotgun (WGS) entry which is preliminary data.</text>
</comment>
<sequence>MSELTFQKQAEYWGQAYEVLVKRGVLAHLVESGLIRRDRPGLKRWKEFHLLEITKQLWLKLDIIDHAMREVVSSRVRHLSLTAYGVGYTAMRAYVEQVRKQINSADSLEVRALWCPLTLPGESTLEQSAREETRQAFYEEFGLHGIVDPAWSRKGQPANSDFTLWLTSPRKRKQDDFLLVQEYSFSMPPELLDFREQGAHLDELLRHRRVVDSRSVFARVSAEVDGEEFKLSPDIANYLGALTSHDKPLYKLCQASSYAESTAHLLQQQGLLQKACTVRALAITPHGLESLAARFVTEQPAEPRCRLMGQMGKAYRETHKLADGDDSGLEKQVEKMFRGMLNKLPRRLKAGMKALRREPEVGRDYVFEFDETVPNFANPTDQFPIDDAVALVEETEELQAYFGGPARQVIGTSMRDFARGAPTLSLRDMHAAAIVAGMQSAKTGQLNVLALEGNPGIGKTTAIRTHLGQKQDGYLFLYLSPRVVINRDVTQSLARQDITHEPTGILTLTTNAALIAAAERWHDKLVEQGLATKRRIECVVVADGVADLVKPDNTTLLVLTPEQEEEIDAEVAGHKLQKATLSEHEDFVKDRPLMGVLKGMALTSKELLALNPEVNRVVLTAALQGFRERANQKTTLDALSQIFKNQSISPAGRAERSLFARRMPTIVVMVDELAGDGAGAPFVHAIAEWLSNEFIDCFEEAGEQSPFAVTLVVSDASLGNEVVLDRYLNAGDQSPDKMLVSKSAGEKPFRVTATKVKIARKRRPTLHVMTNSFPASELHIHYRVKMTSVDIQEKPTGEQETPRQAIQRVAAEAVLNNAATEVLKALDAGAQQVIYFAQDKVFLRLLQDKLIALDPDRLEAGNVHILDASVPGWRRKKLVEPAVRDTAKVFLMTSSGARGVSFPKTDWILASVPRFNIEAGLMEIAQLIYRGRGRYHDEHGESVSGDSVPRHLVMLVDDYLVAEDRDARQWLRQSLDLMTLLVMLRSTILTRITGDSDLRQKLALVPVGAVGVDELISLMSQYVSQFMREAEIFKVQDRDKELQALAGRAQGNVDEIFSRTKLHGVAKRGADGRTLVKADSIRELMDLVTHGLSPLLVAADVGTSLPDHVSFSGPTIVESWADFEKREIFSFEGHATQISRATRSLMGQLKAIEEERQFPPVLRNPAANLRKLLQREQHDAANEFRTLKELKSPNTWVALPAGYFQLLHAETHDEGQRFRLDDPEQWHEALGRTLNAGSAVMPPLPKYESFPWAAAVGEVNPLKLDLVFNDCYFMASNELNLLNTLLLANSEGGE</sequence>
<keyword evidence="1" id="KW-0067">ATP-binding</keyword>
<protein>
    <submittedName>
        <fullName evidence="1">Helicase</fullName>
    </submittedName>
</protein>
<gene>
    <name evidence="1" type="ORF">C6P64_16500</name>
</gene>
<dbReference type="GO" id="GO:0004386">
    <property type="term" value="F:helicase activity"/>
    <property type="evidence" value="ECO:0007669"/>
    <property type="project" value="UniProtKB-KW"/>
</dbReference>
<reference evidence="1 2" key="1">
    <citation type="submission" date="2018-03" db="EMBL/GenBank/DDBJ databases">
        <title>Comparative genomics illustrates the genes involved in a hyperalkaliphilic mechanisms of Serpentinomonas isolated from highly-alkaline calcium-rich serpentinized springs.</title>
        <authorList>
            <person name="Suzuki S."/>
            <person name="Ishii S."/>
            <person name="Walworth N."/>
            <person name="Bird L."/>
            <person name="Kuenen J.G."/>
            <person name="Nealson K.H."/>
        </authorList>
    </citation>
    <scope>NUCLEOTIDE SEQUENCE [LARGE SCALE GENOMIC DNA]</scope>
    <source>
        <strain evidence="1 2">P1</strain>
    </source>
</reference>
<dbReference type="EMBL" id="PVLQ01000103">
    <property type="protein sequence ID" value="PRD64041.1"/>
    <property type="molecule type" value="Genomic_DNA"/>
</dbReference>
<evidence type="ECO:0000313" key="2">
    <source>
        <dbReference type="Proteomes" id="UP000238589"/>
    </source>
</evidence>
<accession>A0A2S9K0T1</accession>
<organism evidence="1 2">
    <name type="scientific">Malikia granosa</name>
    <dbReference type="NCBI Taxonomy" id="263067"/>
    <lineage>
        <taxon>Bacteria</taxon>
        <taxon>Pseudomonadati</taxon>
        <taxon>Pseudomonadota</taxon>
        <taxon>Betaproteobacteria</taxon>
        <taxon>Burkholderiales</taxon>
        <taxon>Comamonadaceae</taxon>
        <taxon>Malikia</taxon>
    </lineage>
</organism>
<keyword evidence="1" id="KW-0347">Helicase</keyword>
<dbReference type="OrthoDB" id="5557210at2"/>
<keyword evidence="2" id="KW-1185">Reference proteome</keyword>